<dbReference type="GO" id="GO:0008233">
    <property type="term" value="F:peptidase activity"/>
    <property type="evidence" value="ECO:0007669"/>
    <property type="project" value="UniProtKB-KW"/>
</dbReference>
<dbReference type="GO" id="GO:0016887">
    <property type="term" value="F:ATP hydrolysis activity"/>
    <property type="evidence" value="ECO:0007669"/>
    <property type="project" value="InterPro"/>
</dbReference>
<comment type="caution">
    <text evidence="9">The sequence shown here is derived from an EMBL/GenBank/DDBJ whole genome shotgun (WGS) entry which is preliminary data.</text>
</comment>
<dbReference type="SMART" id="SM00382">
    <property type="entry name" value="AAA"/>
    <property type="match status" value="2"/>
</dbReference>
<name>A0A852QYU3_9MICO</name>
<dbReference type="RefSeq" id="WP_185987459.1">
    <property type="nucleotide sequence ID" value="NZ_BAAALZ010000001.1"/>
</dbReference>
<dbReference type="GO" id="GO:0034605">
    <property type="term" value="P:cellular response to heat"/>
    <property type="evidence" value="ECO:0007669"/>
    <property type="project" value="TreeGrafter"/>
</dbReference>
<dbReference type="Pfam" id="PF17871">
    <property type="entry name" value="AAA_lid_9"/>
    <property type="match status" value="1"/>
</dbReference>
<dbReference type="PRINTS" id="PR00300">
    <property type="entry name" value="CLPPROTEASEA"/>
</dbReference>
<dbReference type="InterPro" id="IPR003593">
    <property type="entry name" value="AAA+_ATPase"/>
</dbReference>
<dbReference type="Gene3D" id="3.40.50.300">
    <property type="entry name" value="P-loop containing nucleotide triphosphate hydrolases"/>
    <property type="match status" value="2"/>
</dbReference>
<dbReference type="InterPro" id="IPR001943">
    <property type="entry name" value="UVR_dom"/>
</dbReference>
<feature type="compositionally biased region" description="Low complexity" evidence="6">
    <location>
        <begin position="822"/>
        <end position="832"/>
    </location>
</feature>
<sequence>MFERFTDRARRVIVLAQEEAKLLNHNYIGTEHILLGLIHEGEGVAAKALEQLDISLDAVRAQVTEIIGTGQQPPSGHIPFTPRAKKMLELSLRESLQLGHNYIGTEHILLGLIREGEGVAAQVLVKLGADLNRVRQAVIQLLSGYQAGKENATVGAPEAGDAPKGSQVLDQFGRNLTQAAREGKLDPVIGREKEVERVMQILSRRSKNNPVLIGEPGVGKTAVVEGLAQAIVKGEVPETLKDKQVYVLDLSSMIAGSRYRGDFEERLKKVTKEIRNRGDIIIFIDEIHTLVGAGAAEGAIDAANILKPMLSRGELQTIGATTLDEFRKHFEKDAALERRFQSIMVNEPSLPHTINILKGLRDRYEAHHKVSITDGAIVAAVNLADRYVQDRFLPDKAIDLIDEAGARLRLSILSSPPELREFDEKIAVVRADKEQAIEAQDFEKAANKRDEEKKLIAERLRLEKQWRAGDVATNAEVDEGLIAEVLAQATGIPVFKLTEEETSRLRFMEDALHQRVIGQNEAISALAKTIRRQRAGLKDPKRPSGSFIFAGPTGVGKTELAKALAEFLFDDEDALISLDMSEYGEKHTVSRLFGAPPGFVGFEEGGQLTEKVRRKPFSVVLFDEIEKAHPDIFNSLLQVLEEGRLTDGQGRVVDFKNTVIIMTTNLGSTAIAGGPVGFQLEGDSQVGYETMKGKVNEELKKHFKPEFLNRVDDTIVFPQLSKPELLQIVDLFVKQLKDRLLDRDMYIEITTPARERLSEIGYDPTLGARPLRRAMQREIEDQLSEKILGAELLAGDTVMVDVKDGKFTFETKRDQQKSHGEAAASAAAAAASTGLTPGQGE</sequence>
<dbReference type="FunFam" id="1.10.1780.10:FF:000001">
    <property type="entry name" value="ATP-dependent Clp protease ATP-binding subunit"/>
    <property type="match status" value="1"/>
</dbReference>
<dbReference type="InterPro" id="IPR004176">
    <property type="entry name" value="Clp_R_N"/>
</dbReference>
<evidence type="ECO:0000256" key="3">
    <source>
        <dbReference type="ARBA" id="ARBA00022840"/>
    </source>
</evidence>
<dbReference type="InterPro" id="IPR001270">
    <property type="entry name" value="ClpA/B"/>
</dbReference>
<dbReference type="Gene3D" id="1.10.8.60">
    <property type="match status" value="2"/>
</dbReference>
<dbReference type="FunFam" id="3.40.50.300:FF:000010">
    <property type="entry name" value="Chaperone clpB 1, putative"/>
    <property type="match status" value="1"/>
</dbReference>
<dbReference type="GO" id="GO:0005524">
    <property type="term" value="F:ATP binding"/>
    <property type="evidence" value="ECO:0007669"/>
    <property type="project" value="UniProtKB-KW"/>
</dbReference>
<keyword evidence="9" id="KW-0645">Protease</keyword>
<dbReference type="Pfam" id="PF02861">
    <property type="entry name" value="Clp_N"/>
    <property type="match status" value="1"/>
</dbReference>
<dbReference type="FunFam" id="3.40.50.300:FF:000025">
    <property type="entry name" value="ATP-dependent Clp protease subunit"/>
    <property type="match status" value="1"/>
</dbReference>
<feature type="domain" description="Clp R" evidence="8">
    <location>
        <begin position="2"/>
        <end position="144"/>
    </location>
</feature>
<dbReference type="SMART" id="SM01086">
    <property type="entry name" value="ClpB_D2-small"/>
    <property type="match status" value="1"/>
</dbReference>
<keyword evidence="1 5" id="KW-0677">Repeat</keyword>
<organism evidence="9 10">
    <name type="scientific">Leucobacter aridicollis</name>
    <dbReference type="NCBI Taxonomy" id="283878"/>
    <lineage>
        <taxon>Bacteria</taxon>
        <taxon>Bacillati</taxon>
        <taxon>Actinomycetota</taxon>
        <taxon>Actinomycetes</taxon>
        <taxon>Micrococcales</taxon>
        <taxon>Microbacteriaceae</taxon>
        <taxon>Leucobacter</taxon>
    </lineage>
</organism>
<dbReference type="CDD" id="cd00009">
    <property type="entry name" value="AAA"/>
    <property type="match status" value="1"/>
</dbReference>
<keyword evidence="10" id="KW-1185">Reference proteome</keyword>
<evidence type="ECO:0000313" key="10">
    <source>
        <dbReference type="Proteomes" id="UP000586095"/>
    </source>
</evidence>
<evidence type="ECO:0000313" key="9">
    <source>
        <dbReference type="EMBL" id="NYD27603.1"/>
    </source>
</evidence>
<reference evidence="9 10" key="1">
    <citation type="submission" date="2020-07" db="EMBL/GenBank/DDBJ databases">
        <title>Sequencing the genomes of 1000 actinobacteria strains.</title>
        <authorList>
            <person name="Klenk H.-P."/>
        </authorList>
    </citation>
    <scope>NUCLEOTIDE SEQUENCE [LARGE SCALE GENOMIC DNA]</scope>
    <source>
        <strain evidence="9 10">DSM 17380</strain>
    </source>
</reference>
<proteinExistence type="predicted"/>
<keyword evidence="2" id="KW-0547">Nucleotide-binding</keyword>
<dbReference type="Pfam" id="PF07724">
    <property type="entry name" value="AAA_2"/>
    <property type="match status" value="1"/>
</dbReference>
<dbReference type="Pfam" id="PF00004">
    <property type="entry name" value="AAA"/>
    <property type="match status" value="1"/>
</dbReference>
<dbReference type="Gene3D" id="1.10.1780.10">
    <property type="entry name" value="Clp, N-terminal domain"/>
    <property type="match status" value="1"/>
</dbReference>
<dbReference type="GO" id="GO:0005737">
    <property type="term" value="C:cytoplasm"/>
    <property type="evidence" value="ECO:0007669"/>
    <property type="project" value="TreeGrafter"/>
</dbReference>
<dbReference type="PROSITE" id="PS51903">
    <property type="entry name" value="CLP_R"/>
    <property type="match status" value="1"/>
</dbReference>
<keyword evidence="9" id="KW-0378">Hydrolase</keyword>
<dbReference type="InterPro" id="IPR036628">
    <property type="entry name" value="Clp_N_dom_sf"/>
</dbReference>
<dbReference type="Pfam" id="PF10431">
    <property type="entry name" value="ClpB_D2-small"/>
    <property type="match status" value="1"/>
</dbReference>
<evidence type="ECO:0000256" key="4">
    <source>
        <dbReference type="ARBA" id="ARBA00023186"/>
    </source>
</evidence>
<dbReference type="AlphaFoldDB" id="A0A852QYU3"/>
<keyword evidence="3 9" id="KW-0067">ATP-binding</keyword>
<dbReference type="InterPro" id="IPR041546">
    <property type="entry name" value="ClpA/ClpB_AAA_lid"/>
</dbReference>
<feature type="domain" description="UVR" evidence="7">
    <location>
        <begin position="423"/>
        <end position="458"/>
    </location>
</feature>
<evidence type="ECO:0000256" key="2">
    <source>
        <dbReference type="ARBA" id="ARBA00022741"/>
    </source>
</evidence>
<dbReference type="InterPro" id="IPR018368">
    <property type="entry name" value="ClpA/B_CS1"/>
</dbReference>
<dbReference type="Proteomes" id="UP000586095">
    <property type="component" value="Unassembled WGS sequence"/>
</dbReference>
<dbReference type="Gene3D" id="4.10.860.10">
    <property type="entry name" value="UVR domain"/>
    <property type="match status" value="1"/>
</dbReference>
<keyword evidence="4" id="KW-0143">Chaperone</keyword>
<accession>A0A852QYU3</accession>
<evidence type="ECO:0000259" key="8">
    <source>
        <dbReference type="PROSITE" id="PS51903"/>
    </source>
</evidence>
<dbReference type="EMBL" id="JACCBD010000001">
    <property type="protein sequence ID" value="NYD27603.1"/>
    <property type="molecule type" value="Genomic_DNA"/>
</dbReference>
<feature type="region of interest" description="Disordered" evidence="6">
    <location>
        <begin position="812"/>
        <end position="841"/>
    </location>
</feature>
<evidence type="ECO:0000256" key="6">
    <source>
        <dbReference type="SAM" id="MobiDB-lite"/>
    </source>
</evidence>
<evidence type="ECO:0000256" key="5">
    <source>
        <dbReference type="PROSITE-ProRule" id="PRU01251"/>
    </source>
</evidence>
<gene>
    <name evidence="9" type="ORF">BJ960_002406</name>
</gene>
<dbReference type="SUPFAM" id="SSF81923">
    <property type="entry name" value="Double Clp-N motif"/>
    <property type="match status" value="1"/>
</dbReference>
<dbReference type="InterPro" id="IPR027417">
    <property type="entry name" value="P-loop_NTPase"/>
</dbReference>
<dbReference type="InterPro" id="IPR019489">
    <property type="entry name" value="Clp_ATPase_C"/>
</dbReference>
<dbReference type="GO" id="GO:0006508">
    <property type="term" value="P:proteolysis"/>
    <property type="evidence" value="ECO:0007669"/>
    <property type="project" value="UniProtKB-KW"/>
</dbReference>
<dbReference type="SUPFAM" id="SSF52540">
    <property type="entry name" value="P-loop containing nucleoside triphosphate hydrolases"/>
    <property type="match status" value="2"/>
</dbReference>
<evidence type="ECO:0000259" key="7">
    <source>
        <dbReference type="PROSITE" id="PS50151"/>
    </source>
</evidence>
<dbReference type="InterPro" id="IPR003959">
    <property type="entry name" value="ATPase_AAA_core"/>
</dbReference>
<dbReference type="CDD" id="cd19499">
    <property type="entry name" value="RecA-like_ClpB_Hsp104-like"/>
    <property type="match status" value="1"/>
</dbReference>
<dbReference type="InterPro" id="IPR050130">
    <property type="entry name" value="ClpA_ClpB"/>
</dbReference>
<dbReference type="PROSITE" id="PS00870">
    <property type="entry name" value="CLPAB_1"/>
    <property type="match status" value="1"/>
</dbReference>
<dbReference type="PANTHER" id="PTHR11638:SF18">
    <property type="entry name" value="HEAT SHOCK PROTEIN 104"/>
    <property type="match status" value="1"/>
</dbReference>
<dbReference type="PROSITE" id="PS50151">
    <property type="entry name" value="UVR"/>
    <property type="match status" value="1"/>
</dbReference>
<dbReference type="PANTHER" id="PTHR11638">
    <property type="entry name" value="ATP-DEPENDENT CLP PROTEASE"/>
    <property type="match status" value="1"/>
</dbReference>
<protein>
    <submittedName>
        <fullName evidence="9">ATP-dependent Clp protease ATP-binding subunit ClpC</fullName>
    </submittedName>
</protein>
<evidence type="ECO:0000256" key="1">
    <source>
        <dbReference type="ARBA" id="ARBA00022737"/>
    </source>
</evidence>